<organism evidence="2 3">
    <name type="scientific">Hermanssonia centrifuga</name>
    <dbReference type="NCBI Taxonomy" id="98765"/>
    <lineage>
        <taxon>Eukaryota</taxon>
        <taxon>Fungi</taxon>
        <taxon>Dikarya</taxon>
        <taxon>Basidiomycota</taxon>
        <taxon>Agaricomycotina</taxon>
        <taxon>Agaricomycetes</taxon>
        <taxon>Polyporales</taxon>
        <taxon>Meruliaceae</taxon>
        <taxon>Hermanssonia</taxon>
    </lineage>
</organism>
<feature type="compositionally biased region" description="Pro residues" evidence="1">
    <location>
        <begin position="66"/>
        <end position="76"/>
    </location>
</feature>
<proteinExistence type="predicted"/>
<feature type="compositionally biased region" description="Low complexity" evidence="1">
    <location>
        <begin position="32"/>
        <end position="46"/>
    </location>
</feature>
<sequence length="88" mass="9540">ILTTVPSNSQPLLFYVTSDGKTYYQMPNGQWSPMPTQPSMQSSTQSDVLGDQFLHPPFTQVLPSTPLLPPPPPGPCPAVLKPDYKGKG</sequence>
<reference evidence="2 3" key="1">
    <citation type="submission" date="2019-02" db="EMBL/GenBank/DDBJ databases">
        <title>Genome sequencing of the rare red list fungi Phlebia centrifuga.</title>
        <authorList>
            <person name="Buettner E."/>
            <person name="Kellner H."/>
        </authorList>
    </citation>
    <scope>NUCLEOTIDE SEQUENCE [LARGE SCALE GENOMIC DNA]</scope>
    <source>
        <strain evidence="2 3">DSM 108282</strain>
    </source>
</reference>
<protein>
    <submittedName>
        <fullName evidence="2">Uncharacterized protein</fullName>
    </submittedName>
</protein>
<feature type="region of interest" description="Disordered" evidence="1">
    <location>
        <begin position="29"/>
        <end position="88"/>
    </location>
</feature>
<evidence type="ECO:0000256" key="1">
    <source>
        <dbReference type="SAM" id="MobiDB-lite"/>
    </source>
</evidence>
<accession>A0A4S4K8R6</accession>
<evidence type="ECO:0000313" key="2">
    <source>
        <dbReference type="EMBL" id="THG92589.1"/>
    </source>
</evidence>
<dbReference type="EMBL" id="SGPJ01001083">
    <property type="protein sequence ID" value="THG92589.1"/>
    <property type="molecule type" value="Genomic_DNA"/>
</dbReference>
<name>A0A4S4K8R6_9APHY</name>
<keyword evidence="3" id="KW-1185">Reference proteome</keyword>
<evidence type="ECO:0000313" key="3">
    <source>
        <dbReference type="Proteomes" id="UP000309038"/>
    </source>
</evidence>
<comment type="caution">
    <text evidence="2">The sequence shown here is derived from an EMBL/GenBank/DDBJ whole genome shotgun (WGS) entry which is preliminary data.</text>
</comment>
<dbReference type="Proteomes" id="UP000309038">
    <property type="component" value="Unassembled WGS sequence"/>
</dbReference>
<dbReference type="AlphaFoldDB" id="A0A4S4K8R6"/>
<feature type="non-terminal residue" evidence="2">
    <location>
        <position position="1"/>
    </location>
</feature>
<gene>
    <name evidence="2" type="ORF">EW026_g8360</name>
</gene>